<keyword evidence="3" id="KW-1185">Reference proteome</keyword>
<keyword evidence="2" id="KW-0489">Methyltransferase</keyword>
<dbReference type="CDD" id="cd02440">
    <property type="entry name" value="AdoMet_MTases"/>
    <property type="match status" value="1"/>
</dbReference>
<evidence type="ECO:0000259" key="1">
    <source>
        <dbReference type="Pfam" id="PF08241"/>
    </source>
</evidence>
<feature type="domain" description="Methyltransferase type 11" evidence="1">
    <location>
        <begin position="71"/>
        <end position="148"/>
    </location>
</feature>
<reference evidence="2 3" key="1">
    <citation type="submission" date="2009-01" db="EMBL/GenBank/DDBJ databases">
        <authorList>
            <person name="Qin X."/>
            <person name="Bachman B."/>
            <person name="Battles P."/>
            <person name="Bell A."/>
            <person name="Bess C."/>
            <person name="Bickham C."/>
            <person name="Chaboub L."/>
            <person name="Chen D."/>
            <person name="Coyle M."/>
            <person name="Deiros D.R."/>
            <person name="Dinh H."/>
            <person name="Forbes L."/>
            <person name="Fowler G."/>
            <person name="Francisco L."/>
            <person name="Fu Q."/>
            <person name="Gubbala S."/>
            <person name="Hale W."/>
            <person name="Han Y."/>
            <person name="Hemphill L."/>
            <person name="Highlander S.K."/>
            <person name="Hirani K."/>
            <person name="Hogues M."/>
            <person name="Jackson L."/>
            <person name="Jakkamsetti A."/>
            <person name="Javaid M."/>
            <person name="Jiang H."/>
            <person name="Korchina V."/>
            <person name="Kovar C."/>
            <person name="Lara F."/>
            <person name="Lee S."/>
            <person name="Mata R."/>
            <person name="Mathew T."/>
            <person name="Moen C."/>
            <person name="Morales K."/>
            <person name="Munidasa M."/>
            <person name="Nazareth L."/>
            <person name="Ngo R."/>
            <person name="Nguyen L."/>
            <person name="Okwuonu G."/>
            <person name="Ongeri F."/>
            <person name="Patil S."/>
            <person name="Petrosino J."/>
            <person name="Pham C."/>
            <person name="Pham P."/>
            <person name="Pu L.-L."/>
            <person name="Puazo M."/>
            <person name="Raj R."/>
            <person name="Reid J."/>
            <person name="Rouhana J."/>
            <person name="Saada N."/>
            <person name="Shang Y."/>
            <person name="Simmons D."/>
            <person name="Thornton R."/>
            <person name="Warren J."/>
            <person name="Weissenberger G."/>
            <person name="Zhang J."/>
            <person name="Zhang L."/>
            <person name="Zhou C."/>
            <person name="Zhu D."/>
            <person name="Muzny D."/>
            <person name="Worley K."/>
            <person name="Gibbs R."/>
        </authorList>
    </citation>
    <scope>NUCLEOTIDE SEQUENCE [LARGE SCALE GENOMIC DNA]</scope>
    <source>
        <strain evidence="2 3">ATCC 51866</strain>
    </source>
</reference>
<evidence type="ECO:0000313" key="3">
    <source>
        <dbReference type="Proteomes" id="UP000006237"/>
    </source>
</evidence>
<accession>A0ABP2DZH0</accession>
<name>A0ABP2DZH0_9CORY</name>
<dbReference type="SUPFAM" id="SSF53335">
    <property type="entry name" value="S-adenosyl-L-methionine-dependent methyltransferases"/>
    <property type="match status" value="1"/>
</dbReference>
<dbReference type="GO" id="GO:0032259">
    <property type="term" value="P:methylation"/>
    <property type="evidence" value="ECO:0007669"/>
    <property type="project" value="UniProtKB-KW"/>
</dbReference>
<protein>
    <submittedName>
        <fullName evidence="2">Methyltransferase domain protein</fullName>
    </submittedName>
</protein>
<dbReference type="PANTHER" id="PTHR43591">
    <property type="entry name" value="METHYLTRANSFERASE"/>
    <property type="match status" value="1"/>
</dbReference>
<keyword evidence="2" id="KW-0808">Transferase</keyword>
<dbReference type="InterPro" id="IPR029063">
    <property type="entry name" value="SAM-dependent_MTases_sf"/>
</dbReference>
<sequence>MDILGKATTLTLMLLHTRRRATLRRSLRLLASFKNEQTSPADFYLPLARDTADLVATLHRDAGLSSPTLLVDVGSGPGYFREAFRPTTYISVDPYEDAAVHADGRNLPFATDSIDCTISSNAAEHVANWEEMGDEMVRVTKPGGLIILSYTIWLGPFGGHETGLWQHYLGGAFARDRYTKTHGHPPKNVFGESLFDVSCSDGIRWARSVRDASVLGLFPRYHPQWAWWVTRIPLLREFLTSNLVIVLQKLSS</sequence>
<dbReference type="Gene3D" id="3.40.50.150">
    <property type="entry name" value="Vaccinia Virus protein VP39"/>
    <property type="match status" value="1"/>
</dbReference>
<dbReference type="GO" id="GO:0008168">
    <property type="term" value="F:methyltransferase activity"/>
    <property type="evidence" value="ECO:0007669"/>
    <property type="project" value="UniProtKB-KW"/>
</dbReference>
<gene>
    <name evidence="2" type="ORF">HMPREF0293_0066</name>
</gene>
<organism evidence="2 3">
    <name type="scientific">Corynebacterium glucuronolyticum ATCC 51866</name>
    <dbReference type="NCBI Taxonomy" id="548478"/>
    <lineage>
        <taxon>Bacteria</taxon>
        <taxon>Bacillati</taxon>
        <taxon>Actinomycetota</taxon>
        <taxon>Actinomycetes</taxon>
        <taxon>Mycobacteriales</taxon>
        <taxon>Corynebacteriaceae</taxon>
        <taxon>Corynebacterium</taxon>
    </lineage>
</organism>
<dbReference type="Proteomes" id="UP000006237">
    <property type="component" value="Unassembled WGS sequence"/>
</dbReference>
<proteinExistence type="predicted"/>
<dbReference type="Pfam" id="PF08241">
    <property type="entry name" value="Methyltransf_11"/>
    <property type="match status" value="1"/>
</dbReference>
<dbReference type="InterPro" id="IPR013216">
    <property type="entry name" value="Methyltransf_11"/>
</dbReference>
<evidence type="ECO:0000313" key="2">
    <source>
        <dbReference type="EMBL" id="EEI64431.1"/>
    </source>
</evidence>
<comment type="caution">
    <text evidence="2">The sequence shown here is derived from an EMBL/GenBank/DDBJ whole genome shotgun (WGS) entry which is preliminary data.</text>
</comment>
<dbReference type="EMBL" id="ACHF01000006">
    <property type="protein sequence ID" value="EEI64431.1"/>
    <property type="molecule type" value="Genomic_DNA"/>
</dbReference>